<evidence type="ECO:0000313" key="2">
    <source>
        <dbReference type="Proteomes" id="UP000593564"/>
    </source>
</evidence>
<accession>A0A7J7FQL4</accession>
<comment type="caution">
    <text evidence="1">The sequence shown here is derived from an EMBL/GenBank/DDBJ whole genome shotgun (WGS) entry which is preliminary data.</text>
</comment>
<dbReference type="EMBL" id="JACBKZ010000015">
    <property type="protein sequence ID" value="KAF5930512.1"/>
    <property type="molecule type" value="Genomic_DNA"/>
</dbReference>
<dbReference type="PANTHER" id="PTHR14449:SF2">
    <property type="entry name" value="FANCONI ANEMIA GROUP F PROTEIN"/>
    <property type="match status" value="1"/>
</dbReference>
<proteinExistence type="predicted"/>
<evidence type="ECO:0000313" key="1">
    <source>
        <dbReference type="EMBL" id="KAF5930512.1"/>
    </source>
</evidence>
<reference evidence="1 2" key="2">
    <citation type="submission" date="2020-07" db="EMBL/GenBank/DDBJ databases">
        <title>Genome assembly of wild tea tree DASZ reveals pedigree and selection history of tea varieties.</title>
        <authorList>
            <person name="Zhang W."/>
        </authorList>
    </citation>
    <scope>NUCLEOTIDE SEQUENCE [LARGE SCALE GENOMIC DNA]</scope>
    <source>
        <strain evidence="2">cv. G240</strain>
        <tissue evidence="1">Leaf</tissue>
    </source>
</reference>
<gene>
    <name evidence="1" type="ORF">HYC85_031385</name>
</gene>
<dbReference type="InterPro" id="IPR035428">
    <property type="entry name" value="FANCF"/>
</dbReference>
<organism evidence="1 2">
    <name type="scientific">Camellia sinensis</name>
    <name type="common">Tea plant</name>
    <name type="synonym">Thea sinensis</name>
    <dbReference type="NCBI Taxonomy" id="4442"/>
    <lineage>
        <taxon>Eukaryota</taxon>
        <taxon>Viridiplantae</taxon>
        <taxon>Streptophyta</taxon>
        <taxon>Embryophyta</taxon>
        <taxon>Tracheophyta</taxon>
        <taxon>Spermatophyta</taxon>
        <taxon>Magnoliopsida</taxon>
        <taxon>eudicotyledons</taxon>
        <taxon>Gunneridae</taxon>
        <taxon>Pentapetalae</taxon>
        <taxon>asterids</taxon>
        <taxon>Ericales</taxon>
        <taxon>Theaceae</taxon>
        <taxon>Camellia</taxon>
    </lineage>
</organism>
<name>A0A7J7FQL4_CAMSI</name>
<protein>
    <submittedName>
        <fullName evidence="1">Uncharacterized protein</fullName>
    </submittedName>
</protein>
<dbReference type="PANTHER" id="PTHR14449">
    <property type="entry name" value="FANCONI ANEMIA GROUP F PROTEIN FANCF"/>
    <property type="match status" value="1"/>
</dbReference>
<reference evidence="2" key="1">
    <citation type="journal article" date="2020" name="Nat. Commun.">
        <title>Genome assembly of wild tea tree DASZ reveals pedigree and selection history of tea varieties.</title>
        <authorList>
            <person name="Zhang W."/>
            <person name="Zhang Y."/>
            <person name="Qiu H."/>
            <person name="Guo Y."/>
            <person name="Wan H."/>
            <person name="Zhang X."/>
            <person name="Scossa F."/>
            <person name="Alseekh S."/>
            <person name="Zhang Q."/>
            <person name="Wang P."/>
            <person name="Xu L."/>
            <person name="Schmidt M.H."/>
            <person name="Jia X."/>
            <person name="Li D."/>
            <person name="Zhu A."/>
            <person name="Guo F."/>
            <person name="Chen W."/>
            <person name="Ni D."/>
            <person name="Usadel B."/>
            <person name="Fernie A.R."/>
            <person name="Wen W."/>
        </authorList>
    </citation>
    <scope>NUCLEOTIDE SEQUENCE [LARGE SCALE GENOMIC DNA]</scope>
    <source>
        <strain evidence="2">cv. G240</strain>
    </source>
</reference>
<keyword evidence="2" id="KW-1185">Reference proteome</keyword>
<dbReference type="AlphaFoldDB" id="A0A7J7FQL4"/>
<sequence>MKKKMGWSHPDIQLEDFLKLIKGFVDILILASGYQSSGSLAHWDPHNFNKAFQWGLFFQNVLRQLRCSDGYQDSVKELDAALSEITSNPFFPQGLAHLSSDTLHRARDFVLEHLIHALPLRDTHLRDFTIATIEMDLDELRRTRNDFLNVYLNKLVLQNPSVNPDLDRRGFMEDSIVSSQDIVPNTKIEGDFTEYTIQELIRRQSAVSCISSAEAGLDILCKAIRQGNWNKSDHGLFEELLKHASAPLIEEQLIEYDTWNCWKKGTLSYFLDKRTIRLVSGASMIFSAPKVQWVQVFERLNISAEASDDDSRDIIEILSLGCIASRWSSLIEHFMSVSYDSLTMVKQFHEVCSLLSGPQNLHSRMENKNSKERTILEHLAILLGNQPHQLWKLSPVLAAVAIPSWSPLFRLYLSELEAQFKGDFSPISSCSCLQNRKEHKDCELAERIWCLHIYHVCGSHRICGTNFA</sequence>
<dbReference type="GO" id="GO:0036297">
    <property type="term" value="P:interstrand cross-link repair"/>
    <property type="evidence" value="ECO:0007669"/>
    <property type="project" value="InterPro"/>
</dbReference>
<dbReference type="Proteomes" id="UP000593564">
    <property type="component" value="Unassembled WGS sequence"/>
</dbReference>
<dbReference type="Pfam" id="PF11107">
    <property type="entry name" value="FANCF"/>
    <property type="match status" value="1"/>
</dbReference>
<dbReference type="GO" id="GO:0043240">
    <property type="term" value="C:Fanconi anaemia nuclear complex"/>
    <property type="evidence" value="ECO:0007669"/>
    <property type="project" value="InterPro"/>
</dbReference>